<reference evidence="2" key="1">
    <citation type="submission" date="2014-11" db="EMBL/GenBank/DDBJ databases">
        <authorList>
            <person name="Otto D Thomas"/>
            <person name="Naeem Raeece"/>
        </authorList>
    </citation>
    <scope>NUCLEOTIDE SEQUENCE</scope>
</reference>
<protein>
    <submittedName>
        <fullName evidence="2">Uncharacterized protein</fullName>
    </submittedName>
</protein>
<name>A0A0G4I0U5_9ALVE</name>
<organism evidence="2">
    <name type="scientific">Chromera velia CCMP2878</name>
    <dbReference type="NCBI Taxonomy" id="1169474"/>
    <lineage>
        <taxon>Eukaryota</taxon>
        <taxon>Sar</taxon>
        <taxon>Alveolata</taxon>
        <taxon>Colpodellida</taxon>
        <taxon>Chromeraceae</taxon>
        <taxon>Chromera</taxon>
    </lineage>
</organism>
<feature type="compositionally biased region" description="Basic and acidic residues" evidence="1">
    <location>
        <begin position="245"/>
        <end position="259"/>
    </location>
</feature>
<proteinExistence type="predicted"/>
<sequence length="614" mass="66333">MDPSSVSPVFRAAGGRQAPTPVFQSLPSHQVPPAPTGPPPQQIRMSSNLVSMPQMQDPNRSAPLTPRQRLLAQQQQHPQAVSASMPFYQTATAFPNQPTPAALYGSNPMVMQSQQGQQTPHFPSQTYQPTGNVMQQQYGSGTRLVPAAAALTLQQQVGAQSMSFGSAAYPQYSQYGVFPQTATPVSSHVVPQAPTAEKDKAPTPPQGVPSPSASAPIQVADPKPGDPIAIKPPPVSASVGPVPESGKEETDAKKKEKEAPAPTQARGVAASAPLRTIAVPTRPMGVTASAPLPTTMPAASFQGGAAAAAGGDAGGPSEEPPPPPSVVLPGYSVGYSMHERMKGLPQGPGASKWSSVSKQVDQYRHEVQYVVKEVRKPVIVYQDRLVDIPVVKVIDRLVPVHKTETVVKDVFKDVTETVTREVKKVVPRIKTRVEYETEVIYVDRPIEVPRQKVVVREVPKVEVVEVPVQRTQTVPMPLEERQVIVEKPVPKKMVVHVPNVIRKEVEVPFERVIEKPVPVVHQRFHEYERLIQVPKPIIKDVPVPYRIEDAAAERLPVFADDYWTHMHPASPEANRIEVVPDMLPEGGGEGGVPVSVYPEAPAGGGQRLEVQTPN</sequence>
<feature type="compositionally biased region" description="Polar residues" evidence="1">
    <location>
        <begin position="43"/>
        <end position="59"/>
    </location>
</feature>
<evidence type="ECO:0000313" key="2">
    <source>
        <dbReference type="EMBL" id="CEM50457.1"/>
    </source>
</evidence>
<dbReference type="AlphaFoldDB" id="A0A0G4I0U5"/>
<feature type="compositionally biased region" description="Low complexity" evidence="1">
    <location>
        <begin position="66"/>
        <end position="77"/>
    </location>
</feature>
<feature type="region of interest" description="Disordered" evidence="1">
    <location>
        <begin position="304"/>
        <end position="324"/>
    </location>
</feature>
<accession>A0A0G4I0U5</accession>
<dbReference type="EMBL" id="CDMZ01004666">
    <property type="protein sequence ID" value="CEM50457.1"/>
    <property type="molecule type" value="Genomic_DNA"/>
</dbReference>
<feature type="region of interest" description="Disordered" evidence="1">
    <location>
        <begin position="186"/>
        <end position="270"/>
    </location>
</feature>
<evidence type="ECO:0000256" key="1">
    <source>
        <dbReference type="SAM" id="MobiDB-lite"/>
    </source>
</evidence>
<dbReference type="VEuPathDB" id="CryptoDB:Cvel_10009"/>
<feature type="compositionally biased region" description="Pro residues" evidence="1">
    <location>
        <begin position="30"/>
        <end position="41"/>
    </location>
</feature>
<gene>
    <name evidence="2" type="ORF">Cvel_10009</name>
</gene>
<feature type="region of interest" description="Disordered" evidence="1">
    <location>
        <begin position="1"/>
        <end position="77"/>
    </location>
</feature>